<protein>
    <submittedName>
        <fullName evidence="1">Uncharacterized protein</fullName>
    </submittedName>
</protein>
<dbReference type="Proteomes" id="UP000215914">
    <property type="component" value="Unassembled WGS sequence"/>
</dbReference>
<accession>A0A9K3JM81</accession>
<organism evidence="1 2">
    <name type="scientific">Helianthus annuus</name>
    <name type="common">Common sunflower</name>
    <dbReference type="NCBI Taxonomy" id="4232"/>
    <lineage>
        <taxon>Eukaryota</taxon>
        <taxon>Viridiplantae</taxon>
        <taxon>Streptophyta</taxon>
        <taxon>Embryophyta</taxon>
        <taxon>Tracheophyta</taxon>
        <taxon>Spermatophyta</taxon>
        <taxon>Magnoliopsida</taxon>
        <taxon>eudicotyledons</taxon>
        <taxon>Gunneridae</taxon>
        <taxon>Pentapetalae</taxon>
        <taxon>asterids</taxon>
        <taxon>campanulids</taxon>
        <taxon>Asterales</taxon>
        <taxon>Asteraceae</taxon>
        <taxon>Asteroideae</taxon>
        <taxon>Heliantheae alliance</taxon>
        <taxon>Heliantheae</taxon>
        <taxon>Helianthus</taxon>
    </lineage>
</organism>
<gene>
    <name evidence="1" type="ORF">HanXRQr2_Chr02g0057431</name>
</gene>
<dbReference type="AlphaFoldDB" id="A0A9K3JM81"/>
<name>A0A9K3JM81_HELAN</name>
<proteinExistence type="predicted"/>
<reference evidence="1" key="1">
    <citation type="journal article" date="2017" name="Nature">
        <title>The sunflower genome provides insights into oil metabolism, flowering and Asterid evolution.</title>
        <authorList>
            <person name="Badouin H."/>
            <person name="Gouzy J."/>
            <person name="Grassa C.J."/>
            <person name="Murat F."/>
            <person name="Staton S.E."/>
            <person name="Cottret L."/>
            <person name="Lelandais-Briere C."/>
            <person name="Owens G.L."/>
            <person name="Carrere S."/>
            <person name="Mayjonade B."/>
            <person name="Legrand L."/>
            <person name="Gill N."/>
            <person name="Kane N.C."/>
            <person name="Bowers J.E."/>
            <person name="Hubner S."/>
            <person name="Bellec A."/>
            <person name="Berard A."/>
            <person name="Berges H."/>
            <person name="Blanchet N."/>
            <person name="Boniface M.C."/>
            <person name="Brunel D."/>
            <person name="Catrice O."/>
            <person name="Chaidir N."/>
            <person name="Claudel C."/>
            <person name="Donnadieu C."/>
            <person name="Faraut T."/>
            <person name="Fievet G."/>
            <person name="Helmstetter N."/>
            <person name="King M."/>
            <person name="Knapp S.J."/>
            <person name="Lai Z."/>
            <person name="Le Paslier M.C."/>
            <person name="Lippi Y."/>
            <person name="Lorenzon L."/>
            <person name="Mandel J.R."/>
            <person name="Marage G."/>
            <person name="Marchand G."/>
            <person name="Marquand E."/>
            <person name="Bret-Mestries E."/>
            <person name="Morien E."/>
            <person name="Nambeesan S."/>
            <person name="Nguyen T."/>
            <person name="Pegot-Espagnet P."/>
            <person name="Pouilly N."/>
            <person name="Raftis F."/>
            <person name="Sallet E."/>
            <person name="Schiex T."/>
            <person name="Thomas J."/>
            <person name="Vandecasteele C."/>
            <person name="Vares D."/>
            <person name="Vear F."/>
            <person name="Vautrin S."/>
            <person name="Crespi M."/>
            <person name="Mangin B."/>
            <person name="Burke J.M."/>
            <person name="Salse J."/>
            <person name="Munos S."/>
            <person name="Vincourt P."/>
            <person name="Rieseberg L.H."/>
            <person name="Langlade N.B."/>
        </authorList>
    </citation>
    <scope>NUCLEOTIDE SEQUENCE</scope>
    <source>
        <tissue evidence="1">Leaves</tissue>
    </source>
</reference>
<keyword evidence="2" id="KW-1185">Reference proteome</keyword>
<dbReference type="Gramene" id="mRNA:HanXRQr2_Chr02g0057431">
    <property type="protein sequence ID" value="mRNA:HanXRQr2_Chr02g0057431"/>
    <property type="gene ID" value="HanXRQr2_Chr02g0057431"/>
</dbReference>
<evidence type="ECO:0000313" key="1">
    <source>
        <dbReference type="EMBL" id="KAF5817815.1"/>
    </source>
</evidence>
<evidence type="ECO:0000313" key="2">
    <source>
        <dbReference type="Proteomes" id="UP000215914"/>
    </source>
</evidence>
<reference evidence="1" key="2">
    <citation type="submission" date="2020-06" db="EMBL/GenBank/DDBJ databases">
        <title>Helianthus annuus Genome sequencing and assembly Release 2.</title>
        <authorList>
            <person name="Gouzy J."/>
            <person name="Langlade N."/>
            <person name="Munos S."/>
        </authorList>
    </citation>
    <scope>NUCLEOTIDE SEQUENCE</scope>
    <source>
        <tissue evidence="1">Leaves</tissue>
    </source>
</reference>
<dbReference type="EMBL" id="MNCJ02000317">
    <property type="protein sequence ID" value="KAF5817815.1"/>
    <property type="molecule type" value="Genomic_DNA"/>
</dbReference>
<sequence length="69" mass="8206">MNKISQNQRSRAVSQFKSPNLLDHYRKPKSNRVVVLLIWRKQDQEHVCEVIKILLGYWNIWRLIGSSVS</sequence>
<comment type="caution">
    <text evidence="1">The sequence shown here is derived from an EMBL/GenBank/DDBJ whole genome shotgun (WGS) entry which is preliminary data.</text>
</comment>